<dbReference type="AlphaFoldDB" id="A0A1E3QBV2"/>
<organism evidence="1 2">
    <name type="scientific">Lipomyces starkeyi NRRL Y-11557</name>
    <dbReference type="NCBI Taxonomy" id="675824"/>
    <lineage>
        <taxon>Eukaryota</taxon>
        <taxon>Fungi</taxon>
        <taxon>Dikarya</taxon>
        <taxon>Ascomycota</taxon>
        <taxon>Saccharomycotina</taxon>
        <taxon>Lipomycetes</taxon>
        <taxon>Lipomycetales</taxon>
        <taxon>Lipomycetaceae</taxon>
        <taxon>Lipomyces</taxon>
    </lineage>
</organism>
<proteinExistence type="predicted"/>
<name>A0A1E3QBV2_LIPST</name>
<sequence length="534" mass="59876">MASTTSTSSYGSSPASSEQDAVSAHSKQGYLSIFKEANKVEVRKSILDVIPHDSDVHLRCLVLHNKKSFKDCRDSGFLTMFHGASIFYSIAPGFIHQPQSFYRSPNQRAYYYYNGLKAGTERSAIVHMIAPYIHSTQSIIQATCLWNPGVIVIYVPNVDCPTWHDDLEIVLSLRRKVVIVVDATNADSRRAMSASVKEYIMEVFPSFFTYDHDCFPGSVWIDADSDCTPIFCKMTISNFNIDFTDRAKMTILHEFLDVYARGAKAYEEHYLHGRIFKDENQSEMRIMAPSRVQLDLDPEVIGDFHPSASGNVCPTSKVRFHMVSAEYYSHQDRMPQYILDVVCIEGELRCGEKYTLGPTFEGKFYAFTVNEARNWFGDGTDVIKSTADGRIVISFDVEPAVATNDMSVVRILSPGLRITDVSATEPPVHSMRAVISLDIQHKQSLSVKHWLSTTQEVKLYYGAGATAYALVDLYIPAERTVILRFPPPTSTGLARDVNYLWRGERVFITCLDLSSLGAPEIAVVGGTIFSTREN</sequence>
<accession>A0A1E3QBV2</accession>
<protein>
    <submittedName>
        <fullName evidence="1">Uncharacterized protein</fullName>
    </submittedName>
</protein>
<reference evidence="1 2" key="1">
    <citation type="journal article" date="2016" name="Proc. Natl. Acad. Sci. U.S.A.">
        <title>Comparative genomics of biotechnologically important yeasts.</title>
        <authorList>
            <person name="Riley R."/>
            <person name="Haridas S."/>
            <person name="Wolfe K.H."/>
            <person name="Lopes M.R."/>
            <person name="Hittinger C.T."/>
            <person name="Goeker M."/>
            <person name="Salamov A.A."/>
            <person name="Wisecaver J.H."/>
            <person name="Long T.M."/>
            <person name="Calvey C.H."/>
            <person name="Aerts A.L."/>
            <person name="Barry K.W."/>
            <person name="Choi C."/>
            <person name="Clum A."/>
            <person name="Coughlan A.Y."/>
            <person name="Deshpande S."/>
            <person name="Douglass A.P."/>
            <person name="Hanson S.J."/>
            <person name="Klenk H.-P."/>
            <person name="LaButti K.M."/>
            <person name="Lapidus A."/>
            <person name="Lindquist E.A."/>
            <person name="Lipzen A.M."/>
            <person name="Meier-Kolthoff J.P."/>
            <person name="Ohm R.A."/>
            <person name="Otillar R.P."/>
            <person name="Pangilinan J.L."/>
            <person name="Peng Y."/>
            <person name="Rokas A."/>
            <person name="Rosa C.A."/>
            <person name="Scheuner C."/>
            <person name="Sibirny A.A."/>
            <person name="Slot J.C."/>
            <person name="Stielow J.B."/>
            <person name="Sun H."/>
            <person name="Kurtzman C.P."/>
            <person name="Blackwell M."/>
            <person name="Grigoriev I.V."/>
            <person name="Jeffries T.W."/>
        </authorList>
    </citation>
    <scope>NUCLEOTIDE SEQUENCE [LARGE SCALE GENOMIC DNA]</scope>
    <source>
        <strain evidence="1 2">NRRL Y-11557</strain>
    </source>
</reference>
<dbReference type="EMBL" id="KV454291">
    <property type="protein sequence ID" value="ODQ75183.1"/>
    <property type="molecule type" value="Genomic_DNA"/>
</dbReference>
<gene>
    <name evidence="1" type="ORF">LIPSTDRAFT_1908</name>
</gene>
<dbReference type="Proteomes" id="UP000094385">
    <property type="component" value="Unassembled WGS sequence"/>
</dbReference>
<keyword evidence="2" id="KW-1185">Reference proteome</keyword>
<evidence type="ECO:0000313" key="2">
    <source>
        <dbReference type="Proteomes" id="UP000094385"/>
    </source>
</evidence>
<evidence type="ECO:0000313" key="1">
    <source>
        <dbReference type="EMBL" id="ODQ75183.1"/>
    </source>
</evidence>